<gene>
    <name evidence="2" type="ORF">EDD73_10157</name>
</gene>
<evidence type="ECO:0000259" key="1">
    <source>
        <dbReference type="Pfam" id="PF01464"/>
    </source>
</evidence>
<proteinExistence type="predicted"/>
<accession>A0A4R2S900</accession>
<dbReference type="Proteomes" id="UP000294813">
    <property type="component" value="Unassembled WGS sequence"/>
</dbReference>
<organism evidence="2 3">
    <name type="scientific">Heliophilum fasciatum</name>
    <dbReference type="NCBI Taxonomy" id="35700"/>
    <lineage>
        <taxon>Bacteria</taxon>
        <taxon>Bacillati</taxon>
        <taxon>Bacillota</taxon>
        <taxon>Clostridia</taxon>
        <taxon>Eubacteriales</taxon>
        <taxon>Heliobacteriaceae</taxon>
        <taxon>Heliophilum</taxon>
    </lineage>
</organism>
<feature type="domain" description="Transglycosylase SLT" evidence="1">
    <location>
        <begin position="46"/>
        <end position="159"/>
    </location>
</feature>
<dbReference type="Gene3D" id="1.10.530.10">
    <property type="match status" value="1"/>
</dbReference>
<evidence type="ECO:0000313" key="3">
    <source>
        <dbReference type="Proteomes" id="UP000294813"/>
    </source>
</evidence>
<dbReference type="PANTHER" id="PTHR37423">
    <property type="entry name" value="SOLUBLE LYTIC MUREIN TRANSGLYCOSYLASE-RELATED"/>
    <property type="match status" value="1"/>
</dbReference>
<evidence type="ECO:0000313" key="2">
    <source>
        <dbReference type="EMBL" id="TCP68891.1"/>
    </source>
</evidence>
<dbReference type="SUPFAM" id="SSF53955">
    <property type="entry name" value="Lysozyme-like"/>
    <property type="match status" value="1"/>
</dbReference>
<comment type="caution">
    <text evidence="2">The sequence shown here is derived from an EMBL/GenBank/DDBJ whole genome shotgun (WGS) entry which is preliminary data.</text>
</comment>
<dbReference type="AlphaFoldDB" id="A0A4R2S900"/>
<dbReference type="EMBL" id="SLXT01000001">
    <property type="protein sequence ID" value="TCP68891.1"/>
    <property type="molecule type" value="Genomic_DNA"/>
</dbReference>
<name>A0A4R2S900_9FIRM</name>
<dbReference type="CDD" id="cd16896">
    <property type="entry name" value="LT_Slt70-like"/>
    <property type="match status" value="1"/>
</dbReference>
<dbReference type="PANTHER" id="PTHR37423:SF2">
    <property type="entry name" value="MEMBRANE-BOUND LYTIC MUREIN TRANSGLYCOSYLASE C"/>
    <property type="match status" value="1"/>
</dbReference>
<dbReference type="InterPro" id="IPR023346">
    <property type="entry name" value="Lysozyme-like_dom_sf"/>
</dbReference>
<dbReference type="Pfam" id="PF01464">
    <property type="entry name" value="SLT"/>
    <property type="match status" value="1"/>
</dbReference>
<dbReference type="RefSeq" id="WP_243116732.1">
    <property type="nucleotide sequence ID" value="NZ_JAOQNU010000001.1"/>
</dbReference>
<protein>
    <submittedName>
        <fullName evidence="2">Soluble lytic murein transglycosylase</fullName>
    </submittedName>
</protein>
<sequence length="190" mass="22288">MKWVAWGVSWLRVFAVALALAVLGNIVWYSSAVQKIIYPIAHRQEIMKYAAEYQLDPYLVTAIIRRESKFWSWAESDRGAKGLMQIMPQTGAWIAEQMPLPGYTPDQLYEPEVNIRMGCWYLASLQREFHGNQALMIAAYNGGRGNVRQWLTEHRWSGREQTLDMIPFPETRIYVRNVLYDYGMYHRLYD</sequence>
<dbReference type="InterPro" id="IPR008258">
    <property type="entry name" value="Transglycosylase_SLT_dom_1"/>
</dbReference>
<keyword evidence="3" id="KW-1185">Reference proteome</keyword>
<reference evidence="2 3" key="1">
    <citation type="submission" date="2019-03" db="EMBL/GenBank/DDBJ databases">
        <title>Genomic Encyclopedia of Type Strains, Phase IV (KMG-IV): sequencing the most valuable type-strain genomes for metagenomic binning, comparative biology and taxonomic classification.</title>
        <authorList>
            <person name="Goeker M."/>
        </authorList>
    </citation>
    <scope>NUCLEOTIDE SEQUENCE [LARGE SCALE GENOMIC DNA]</scope>
    <source>
        <strain evidence="2 3">DSM 11170</strain>
    </source>
</reference>